<name>A0A072VNI1_MEDTR</name>
<reference evidence="4" key="3">
    <citation type="submission" date="2015-04" db="UniProtKB">
        <authorList>
            <consortium name="EnsemblPlants"/>
        </authorList>
    </citation>
    <scope>IDENTIFICATION</scope>
    <source>
        <strain evidence="4">cv. Jemalong A17</strain>
    </source>
</reference>
<gene>
    <name evidence="2" type="ordered locus">MTR_1g004980</name>
    <name evidence="3" type="ORF">MtrunA17_Chr1g0146141</name>
</gene>
<sequence>MKLAMLNNSKKESKNQKSNTSTTNRNSTATTLALPSADPGAITIKNPSRYLRKPKFLKYLPLNRSVHTTSNFYHCEVCVNDPCMDHRHDKRRRLLMLTQTEVAANSPNQWSFGGRQEDGDTAN</sequence>
<evidence type="ECO:0000313" key="5">
    <source>
        <dbReference type="Proteomes" id="UP000002051"/>
    </source>
</evidence>
<feature type="region of interest" description="Disordered" evidence="1">
    <location>
        <begin position="1"/>
        <end position="40"/>
    </location>
</feature>
<dbReference type="AlphaFoldDB" id="A0A072VNI1"/>
<dbReference type="EMBL" id="PSQE01000001">
    <property type="protein sequence ID" value="RHN76645.1"/>
    <property type="molecule type" value="Genomic_DNA"/>
</dbReference>
<dbReference type="Proteomes" id="UP000265566">
    <property type="component" value="Chromosome 1"/>
</dbReference>
<keyword evidence="5" id="KW-1185">Reference proteome</keyword>
<reference evidence="3" key="5">
    <citation type="journal article" date="2018" name="Nat. Plants">
        <title>Whole-genome landscape of Medicago truncatula symbiotic genes.</title>
        <authorList>
            <person name="Pecrix Y."/>
            <person name="Gamas P."/>
            <person name="Carrere S."/>
        </authorList>
    </citation>
    <scope>NUCLEOTIDE SEQUENCE</scope>
    <source>
        <tissue evidence="3">Leaves</tissue>
    </source>
</reference>
<reference evidence="2 5" key="2">
    <citation type="journal article" date="2014" name="BMC Genomics">
        <title>An improved genome release (version Mt4.0) for the model legume Medicago truncatula.</title>
        <authorList>
            <person name="Tang H."/>
            <person name="Krishnakumar V."/>
            <person name="Bidwell S."/>
            <person name="Rosen B."/>
            <person name="Chan A."/>
            <person name="Zhou S."/>
            <person name="Gentzbittel L."/>
            <person name="Childs K.L."/>
            <person name="Yandell M."/>
            <person name="Gundlach H."/>
            <person name="Mayer K.F."/>
            <person name="Schwartz D.C."/>
            <person name="Town C.D."/>
        </authorList>
    </citation>
    <scope>GENOME REANNOTATION</scope>
    <source>
        <strain evidence="2">A17</strain>
        <strain evidence="4 5">cv. Jemalong A17</strain>
    </source>
</reference>
<reference evidence="6" key="4">
    <citation type="journal article" date="2018" name="Nat. Plants">
        <title>Whole-genome landscape of Medicago truncatula symbiotic genes.</title>
        <authorList>
            <person name="Pecrix Y."/>
            <person name="Staton S.E."/>
            <person name="Sallet E."/>
            <person name="Lelandais-Briere C."/>
            <person name="Moreau S."/>
            <person name="Carrere S."/>
            <person name="Blein T."/>
            <person name="Jardinaud M.F."/>
            <person name="Latrasse D."/>
            <person name="Zouine M."/>
            <person name="Zahm M."/>
            <person name="Kreplak J."/>
            <person name="Mayjonade B."/>
            <person name="Satge C."/>
            <person name="Perez M."/>
            <person name="Cauet S."/>
            <person name="Marande W."/>
            <person name="Chantry-Darmon C."/>
            <person name="Lopez-Roques C."/>
            <person name="Bouchez O."/>
            <person name="Berard A."/>
            <person name="Debelle F."/>
            <person name="Munos S."/>
            <person name="Bendahmane A."/>
            <person name="Berges H."/>
            <person name="Niebel A."/>
            <person name="Buitink J."/>
            <person name="Frugier F."/>
            <person name="Benhamed M."/>
            <person name="Crespi M."/>
            <person name="Gouzy J."/>
            <person name="Gamas P."/>
        </authorList>
    </citation>
    <scope>NUCLEOTIDE SEQUENCE [LARGE SCALE GENOMIC DNA]</scope>
    <source>
        <strain evidence="6">cv. Jemalong A17</strain>
    </source>
</reference>
<organism evidence="2 5">
    <name type="scientific">Medicago truncatula</name>
    <name type="common">Barrel medic</name>
    <name type="synonym">Medicago tribuloides</name>
    <dbReference type="NCBI Taxonomy" id="3880"/>
    <lineage>
        <taxon>Eukaryota</taxon>
        <taxon>Viridiplantae</taxon>
        <taxon>Streptophyta</taxon>
        <taxon>Embryophyta</taxon>
        <taxon>Tracheophyta</taxon>
        <taxon>Spermatophyta</taxon>
        <taxon>Magnoliopsida</taxon>
        <taxon>eudicotyledons</taxon>
        <taxon>Gunneridae</taxon>
        <taxon>Pentapetalae</taxon>
        <taxon>rosids</taxon>
        <taxon>fabids</taxon>
        <taxon>Fabales</taxon>
        <taxon>Fabaceae</taxon>
        <taxon>Papilionoideae</taxon>
        <taxon>50 kb inversion clade</taxon>
        <taxon>NPAAA clade</taxon>
        <taxon>Hologalegina</taxon>
        <taxon>IRL clade</taxon>
        <taxon>Trifolieae</taxon>
        <taxon>Medicago</taxon>
    </lineage>
</organism>
<proteinExistence type="predicted"/>
<dbReference type="Proteomes" id="UP000002051">
    <property type="component" value="Unassembled WGS sequence"/>
</dbReference>
<dbReference type="HOGENOM" id="CLU_2018579_0_0_1"/>
<dbReference type="Gramene" id="rna4">
    <property type="protein sequence ID" value="RHN76645.1"/>
    <property type="gene ID" value="gene4"/>
</dbReference>
<dbReference type="EnsemblPlants" id="KEH39705">
    <property type="protein sequence ID" value="KEH39705"/>
    <property type="gene ID" value="MTR_1g004980"/>
</dbReference>
<protein>
    <submittedName>
        <fullName evidence="2 4">Uncharacterized protein</fullName>
    </submittedName>
</protein>
<evidence type="ECO:0000313" key="2">
    <source>
        <dbReference type="EMBL" id="KEH39705.1"/>
    </source>
</evidence>
<evidence type="ECO:0000313" key="6">
    <source>
        <dbReference type="Proteomes" id="UP000265566"/>
    </source>
</evidence>
<feature type="compositionally biased region" description="Low complexity" evidence="1">
    <location>
        <begin position="16"/>
        <end position="31"/>
    </location>
</feature>
<evidence type="ECO:0000256" key="1">
    <source>
        <dbReference type="SAM" id="MobiDB-lite"/>
    </source>
</evidence>
<evidence type="ECO:0000313" key="4">
    <source>
        <dbReference type="EnsemblPlants" id="KEH39705"/>
    </source>
</evidence>
<reference evidence="2 5" key="1">
    <citation type="journal article" date="2011" name="Nature">
        <title>The Medicago genome provides insight into the evolution of rhizobial symbioses.</title>
        <authorList>
            <person name="Young N.D."/>
            <person name="Debelle F."/>
            <person name="Oldroyd G.E."/>
            <person name="Geurts R."/>
            <person name="Cannon S.B."/>
            <person name="Udvardi M.K."/>
            <person name="Benedito V.A."/>
            <person name="Mayer K.F."/>
            <person name="Gouzy J."/>
            <person name="Schoof H."/>
            <person name="Van de Peer Y."/>
            <person name="Proost S."/>
            <person name="Cook D.R."/>
            <person name="Meyers B.C."/>
            <person name="Spannagl M."/>
            <person name="Cheung F."/>
            <person name="De Mita S."/>
            <person name="Krishnakumar V."/>
            <person name="Gundlach H."/>
            <person name="Zhou S."/>
            <person name="Mudge J."/>
            <person name="Bharti A.K."/>
            <person name="Murray J.D."/>
            <person name="Naoumkina M.A."/>
            <person name="Rosen B."/>
            <person name="Silverstein K.A."/>
            <person name="Tang H."/>
            <person name="Rombauts S."/>
            <person name="Zhao P.X."/>
            <person name="Zhou P."/>
            <person name="Barbe V."/>
            <person name="Bardou P."/>
            <person name="Bechner M."/>
            <person name="Bellec A."/>
            <person name="Berger A."/>
            <person name="Berges H."/>
            <person name="Bidwell S."/>
            <person name="Bisseling T."/>
            <person name="Choisne N."/>
            <person name="Couloux A."/>
            <person name="Denny R."/>
            <person name="Deshpande S."/>
            <person name="Dai X."/>
            <person name="Doyle J.J."/>
            <person name="Dudez A.M."/>
            <person name="Farmer A.D."/>
            <person name="Fouteau S."/>
            <person name="Franken C."/>
            <person name="Gibelin C."/>
            <person name="Gish J."/>
            <person name="Goldstein S."/>
            <person name="Gonzalez A.J."/>
            <person name="Green P.J."/>
            <person name="Hallab A."/>
            <person name="Hartog M."/>
            <person name="Hua A."/>
            <person name="Humphray S.J."/>
            <person name="Jeong D.H."/>
            <person name="Jing Y."/>
            <person name="Jocker A."/>
            <person name="Kenton S.M."/>
            <person name="Kim D.J."/>
            <person name="Klee K."/>
            <person name="Lai H."/>
            <person name="Lang C."/>
            <person name="Lin S."/>
            <person name="Macmil S.L."/>
            <person name="Magdelenat G."/>
            <person name="Matthews L."/>
            <person name="McCorrison J."/>
            <person name="Monaghan E.L."/>
            <person name="Mun J.H."/>
            <person name="Najar F.Z."/>
            <person name="Nicholson C."/>
            <person name="Noirot C."/>
            <person name="O'Bleness M."/>
            <person name="Paule C.R."/>
            <person name="Poulain J."/>
            <person name="Prion F."/>
            <person name="Qin B."/>
            <person name="Qu C."/>
            <person name="Retzel E.F."/>
            <person name="Riddle C."/>
            <person name="Sallet E."/>
            <person name="Samain S."/>
            <person name="Samson N."/>
            <person name="Sanders I."/>
            <person name="Saurat O."/>
            <person name="Scarpelli C."/>
            <person name="Schiex T."/>
            <person name="Segurens B."/>
            <person name="Severin A.J."/>
            <person name="Sherrier D.J."/>
            <person name="Shi R."/>
            <person name="Sims S."/>
            <person name="Singer S.R."/>
            <person name="Sinharoy S."/>
            <person name="Sterck L."/>
            <person name="Viollet A."/>
            <person name="Wang B.B."/>
            <person name="Wang K."/>
            <person name="Wang M."/>
            <person name="Wang X."/>
            <person name="Warfsmann J."/>
            <person name="Weissenbach J."/>
            <person name="White D.D."/>
            <person name="White J.D."/>
            <person name="Wiley G.B."/>
            <person name="Wincker P."/>
            <person name="Xing Y."/>
            <person name="Yang L."/>
            <person name="Yao Z."/>
            <person name="Ying F."/>
            <person name="Zhai J."/>
            <person name="Zhou L."/>
            <person name="Zuber A."/>
            <person name="Denarie J."/>
            <person name="Dixon R.A."/>
            <person name="May G.D."/>
            <person name="Schwartz D.C."/>
            <person name="Rogers J."/>
            <person name="Quetier F."/>
            <person name="Town C.D."/>
            <person name="Roe B.A."/>
        </authorList>
    </citation>
    <scope>NUCLEOTIDE SEQUENCE [LARGE SCALE GENOMIC DNA]</scope>
    <source>
        <strain evidence="2">A17</strain>
        <strain evidence="4 5">cv. Jemalong A17</strain>
    </source>
</reference>
<evidence type="ECO:0000313" key="3">
    <source>
        <dbReference type="EMBL" id="RHN76645.1"/>
    </source>
</evidence>
<accession>A0A072VNI1</accession>
<dbReference type="EMBL" id="CM001217">
    <property type="protein sequence ID" value="KEH39705.1"/>
    <property type="molecule type" value="Genomic_DNA"/>
</dbReference>